<evidence type="ECO:0000313" key="2">
    <source>
        <dbReference type="Proteomes" id="UP000013111"/>
    </source>
</evidence>
<proteinExistence type="predicted"/>
<dbReference type="Proteomes" id="UP000013111">
    <property type="component" value="Unassembled WGS sequence"/>
</dbReference>
<reference evidence="1 2" key="1">
    <citation type="submission" date="2012-11" db="EMBL/GenBank/DDBJ databases">
        <authorList>
            <person name="Linke B."/>
        </authorList>
    </citation>
    <scope>NUCLEOTIDE SEQUENCE [LARGE SCALE GENOMIC DNA]</scope>
    <source>
        <strain evidence="2">CFBP 1232</strain>
    </source>
</reference>
<sequence length="44" mass="4953">MKLFSNQKVKKMFCRCFGVKLVTTPSTHYNQLFLGLGGVRCGDV</sequence>
<name>A0A831A5E1_ERWAM</name>
<evidence type="ECO:0000313" key="1">
    <source>
        <dbReference type="EMBL" id="CCO95560.1"/>
    </source>
</evidence>
<comment type="caution">
    <text evidence="1">The sequence shown here is derived from an EMBL/GenBank/DDBJ whole genome shotgun (WGS) entry which is preliminary data.</text>
</comment>
<reference evidence="1 2" key="2">
    <citation type="submission" date="2013-04" db="EMBL/GenBank/DDBJ databases">
        <title>Comparative genomics of 12 strains of Erwinia amylovora identifies a pan-genome with a large conserved core and provides insights into host specificity.</title>
        <authorList>
            <person name="Mann R.A."/>
            <person name="Smits T.H.M."/>
            <person name="Buehlmann A."/>
            <person name="Blom J."/>
            <person name="Goesmann A."/>
            <person name="Frey J.E."/>
            <person name="Plummer K.M."/>
            <person name="Beer S.V."/>
            <person name="Luck J."/>
            <person name="Duffy B."/>
            <person name="Rodoni B."/>
        </authorList>
    </citation>
    <scope>NUCLEOTIDE SEQUENCE [LARGE SCALE GENOMIC DNA]</scope>
    <source>
        <strain evidence="2">CFBP 1232</strain>
    </source>
</reference>
<dbReference type="AlphaFoldDB" id="A0A831A5E1"/>
<accession>A0A831A5E1</accession>
<gene>
    <name evidence="1" type="ORF">BN437_3661</name>
</gene>
<protein>
    <submittedName>
        <fullName evidence="1">Uncharacterized protein</fullName>
    </submittedName>
</protein>
<organism evidence="1 2">
    <name type="scientific">Erwinia amylovora NBRC 12687 = CFBP 1232</name>
    <dbReference type="NCBI Taxonomy" id="1219359"/>
    <lineage>
        <taxon>Bacteria</taxon>
        <taxon>Pseudomonadati</taxon>
        <taxon>Pseudomonadota</taxon>
        <taxon>Gammaproteobacteria</taxon>
        <taxon>Enterobacterales</taxon>
        <taxon>Erwiniaceae</taxon>
        <taxon>Erwinia</taxon>
    </lineage>
</organism>
<dbReference type="EMBL" id="CAPB01000041">
    <property type="protein sequence ID" value="CCO95560.1"/>
    <property type="molecule type" value="Genomic_DNA"/>
</dbReference>